<dbReference type="InterPro" id="IPR000014">
    <property type="entry name" value="PAS"/>
</dbReference>
<accession>A0A6I6JHG6</accession>
<dbReference type="InterPro" id="IPR035965">
    <property type="entry name" value="PAS-like_dom_sf"/>
</dbReference>
<sequence length="837" mass="94131">MVYEKKLADRIRLQAERLGLSLHGEGGDAPWLTLAGIVAEEMRKQLSPEMPIASDSFPAVLDSLTLAVFLLGPDATIVTRNQAAAALCADDGGSSLARAIPWLHEALEASSRENGGYRECRFDLPTIIGDTERFFSITVSSHPAFFTDDVLTLVVVDDVTSTVERERQLMKDHNQATNYLDVVGSIVLAMDVSCSVLLLNQTGCDTLGYESWEIIGQSWIDLVVPPEERDQIKDYFYSIMADNMDTDDIRTNTVITKDGRRLLIEWNNRILRNEGGLPVGILASGADVTERRKIEHALAEKEIWLRSSFVALNEAVLILTPERKIMDANPAAEAMFQLSNEELRHTSVEDLHVNQEASERYHKLTVDAFERNEKAEFEFDLRRHNGEIFPAENSLSLIINDYGEPLGVVNVIRDISSRKEQETILRKSEEKFRRIFESMREGFVVTDMDGVIQMINPATSVLLGYSSEEMIGESVAMLYSNPDERRDLRHQLATRGAVTGMQLSATTKDGTPITVEANAHVVRDDDGNPIAMEGTFRDITARLEADKVLREREKQYRAFFENNHAIMLLENPRTGRIVDANPAASEFYGYTVEEMRAMRMEQISALSPEEIYQEMFSARKENRVYFIFKHILANGEIRDVEVYSGPIMVQGNQLLYSVIHDVTERIRLQREMKRMATTDSLTGASNRHQFFQLGEKELERALRYGRPLTVLMLDIDYFKSINDTYGHKVGDDVLRALAAATKETLRQSDIFGRLGGEEFAAVLPETSKETGTEVAERLRDRLASIRVQAKEETVSFTVSIGISTADEGDMSIGTVLNRADEALYRAKRGGRNRIAGN</sequence>
<dbReference type="InterPro" id="IPR043128">
    <property type="entry name" value="Rev_trsase/Diguanyl_cyclase"/>
</dbReference>
<evidence type="ECO:0000313" key="5">
    <source>
        <dbReference type="Proteomes" id="UP000428328"/>
    </source>
</evidence>
<dbReference type="InterPro" id="IPR013767">
    <property type="entry name" value="PAS_fold"/>
</dbReference>
<dbReference type="Pfam" id="PF00989">
    <property type="entry name" value="PAS"/>
    <property type="match status" value="2"/>
</dbReference>
<dbReference type="CDD" id="cd01949">
    <property type="entry name" value="GGDEF"/>
    <property type="match status" value="1"/>
</dbReference>
<dbReference type="SMART" id="SM00267">
    <property type="entry name" value="GGDEF"/>
    <property type="match status" value="1"/>
</dbReference>
<reference evidence="4 5" key="1">
    <citation type="submission" date="2019-11" db="EMBL/GenBank/DDBJ databases">
        <authorList>
            <person name="Zheng R.K."/>
            <person name="Sun C.M."/>
        </authorList>
    </citation>
    <scope>NUCLEOTIDE SEQUENCE [LARGE SCALE GENOMIC DNA]</scope>
    <source>
        <strain evidence="4 5">SRB007</strain>
    </source>
</reference>
<dbReference type="SUPFAM" id="SSF55785">
    <property type="entry name" value="PYP-like sensor domain (PAS domain)"/>
    <property type="match status" value="4"/>
</dbReference>
<feature type="domain" description="PAS" evidence="1">
    <location>
        <begin position="172"/>
        <end position="243"/>
    </location>
</feature>
<evidence type="ECO:0000313" key="4">
    <source>
        <dbReference type="EMBL" id="QGY39802.1"/>
    </source>
</evidence>
<dbReference type="PANTHER" id="PTHR44757">
    <property type="entry name" value="DIGUANYLATE CYCLASE DGCP"/>
    <property type="match status" value="1"/>
</dbReference>
<name>A0A6I6JHG6_9BACT</name>
<evidence type="ECO:0000259" key="3">
    <source>
        <dbReference type="PROSITE" id="PS50887"/>
    </source>
</evidence>
<feature type="domain" description="PAC" evidence="2">
    <location>
        <begin position="375"/>
        <end position="427"/>
    </location>
</feature>
<protein>
    <submittedName>
        <fullName evidence="4">PAS domain S-box protein</fullName>
    </submittedName>
</protein>
<dbReference type="Gene3D" id="3.30.70.270">
    <property type="match status" value="1"/>
</dbReference>
<dbReference type="PROSITE" id="PS50113">
    <property type="entry name" value="PAC"/>
    <property type="match status" value="3"/>
</dbReference>
<dbReference type="PROSITE" id="PS50112">
    <property type="entry name" value="PAS"/>
    <property type="match status" value="3"/>
</dbReference>
<dbReference type="SUPFAM" id="SSF55073">
    <property type="entry name" value="Nucleotide cyclase"/>
    <property type="match status" value="1"/>
</dbReference>
<proteinExistence type="predicted"/>
<dbReference type="GO" id="GO:0006355">
    <property type="term" value="P:regulation of DNA-templated transcription"/>
    <property type="evidence" value="ECO:0007669"/>
    <property type="project" value="InterPro"/>
</dbReference>
<dbReference type="Proteomes" id="UP000428328">
    <property type="component" value="Chromosome"/>
</dbReference>
<evidence type="ECO:0000259" key="1">
    <source>
        <dbReference type="PROSITE" id="PS50112"/>
    </source>
</evidence>
<dbReference type="InterPro" id="IPR001610">
    <property type="entry name" value="PAC"/>
</dbReference>
<dbReference type="RefSeq" id="WP_158947027.1">
    <property type="nucleotide sequence ID" value="NZ_CP046400.1"/>
</dbReference>
<dbReference type="EMBL" id="CP046400">
    <property type="protein sequence ID" value="QGY39802.1"/>
    <property type="molecule type" value="Genomic_DNA"/>
</dbReference>
<dbReference type="PROSITE" id="PS50887">
    <property type="entry name" value="GGDEF"/>
    <property type="match status" value="1"/>
</dbReference>
<dbReference type="SMART" id="SM00086">
    <property type="entry name" value="PAC"/>
    <property type="match status" value="4"/>
</dbReference>
<dbReference type="GO" id="GO:0003824">
    <property type="term" value="F:catalytic activity"/>
    <property type="evidence" value="ECO:0007669"/>
    <property type="project" value="UniProtKB-ARBA"/>
</dbReference>
<dbReference type="SMART" id="SM00091">
    <property type="entry name" value="PAS"/>
    <property type="match status" value="5"/>
</dbReference>
<feature type="domain" description="PAS" evidence="1">
    <location>
        <begin position="428"/>
        <end position="501"/>
    </location>
</feature>
<organism evidence="4 5">
    <name type="scientific">Pseudodesulfovibrio cashew</name>
    <dbReference type="NCBI Taxonomy" id="2678688"/>
    <lineage>
        <taxon>Bacteria</taxon>
        <taxon>Pseudomonadati</taxon>
        <taxon>Thermodesulfobacteriota</taxon>
        <taxon>Desulfovibrionia</taxon>
        <taxon>Desulfovibrionales</taxon>
        <taxon>Desulfovibrionaceae</taxon>
    </lineage>
</organism>
<feature type="domain" description="PAS" evidence="1">
    <location>
        <begin position="552"/>
        <end position="595"/>
    </location>
</feature>
<dbReference type="Gene3D" id="3.30.450.20">
    <property type="entry name" value="PAS domain"/>
    <property type="match status" value="4"/>
</dbReference>
<dbReference type="InterPro" id="IPR052155">
    <property type="entry name" value="Biofilm_reg_signaling"/>
</dbReference>
<dbReference type="FunFam" id="3.30.70.270:FF:000001">
    <property type="entry name" value="Diguanylate cyclase domain protein"/>
    <property type="match status" value="1"/>
</dbReference>
<dbReference type="InterPro" id="IPR000700">
    <property type="entry name" value="PAS-assoc_C"/>
</dbReference>
<feature type="domain" description="PAC" evidence="2">
    <location>
        <begin position="245"/>
        <end position="300"/>
    </location>
</feature>
<gene>
    <name evidence="4" type="ORF">GM415_06590</name>
</gene>
<dbReference type="CDD" id="cd00130">
    <property type="entry name" value="PAS"/>
    <property type="match status" value="4"/>
</dbReference>
<dbReference type="Pfam" id="PF13426">
    <property type="entry name" value="PAS_9"/>
    <property type="match status" value="2"/>
</dbReference>
<dbReference type="Pfam" id="PF00990">
    <property type="entry name" value="GGDEF"/>
    <property type="match status" value="1"/>
</dbReference>
<dbReference type="PANTHER" id="PTHR44757:SF2">
    <property type="entry name" value="BIOFILM ARCHITECTURE MAINTENANCE PROTEIN MBAA"/>
    <property type="match status" value="1"/>
</dbReference>
<feature type="domain" description="PAC" evidence="2">
    <location>
        <begin position="499"/>
        <end position="551"/>
    </location>
</feature>
<feature type="domain" description="GGDEF" evidence="3">
    <location>
        <begin position="706"/>
        <end position="837"/>
    </location>
</feature>
<dbReference type="AlphaFoldDB" id="A0A6I6JHG6"/>
<keyword evidence="5" id="KW-1185">Reference proteome</keyword>
<dbReference type="InterPro" id="IPR000160">
    <property type="entry name" value="GGDEF_dom"/>
</dbReference>
<dbReference type="NCBIfam" id="TIGR00229">
    <property type="entry name" value="sensory_box"/>
    <property type="match status" value="4"/>
</dbReference>
<dbReference type="InterPro" id="IPR029787">
    <property type="entry name" value="Nucleotide_cyclase"/>
</dbReference>
<evidence type="ECO:0000259" key="2">
    <source>
        <dbReference type="PROSITE" id="PS50113"/>
    </source>
</evidence>
<dbReference type="KEGG" id="psel:GM415_06590"/>
<dbReference type="NCBIfam" id="TIGR00254">
    <property type="entry name" value="GGDEF"/>
    <property type="match status" value="1"/>
</dbReference>